<dbReference type="Pfam" id="PF09438">
    <property type="entry name" value="DUF2017"/>
    <property type="match status" value="1"/>
</dbReference>
<comment type="caution">
    <text evidence="2">The sequence shown here is derived from an EMBL/GenBank/DDBJ whole genome shotgun (WGS) entry which is preliminary data.</text>
</comment>
<reference evidence="2 3" key="1">
    <citation type="submission" date="2014-06" db="EMBL/GenBank/DDBJ databases">
        <title>Saccharopolyspora rectivirgula DSM-43113 Genome sequencing.</title>
        <authorList>
            <person name="Barrera C."/>
            <person name="Millon L."/>
            <person name="Rognon B."/>
            <person name="Zaugg C."/>
            <person name="Monod M."/>
        </authorList>
    </citation>
    <scope>NUCLEOTIDE SEQUENCE [LARGE SCALE GENOMIC DNA]</scope>
    <source>
        <strain evidence="2 3">DSM 43113</strain>
    </source>
</reference>
<dbReference type="OrthoDB" id="3268479at2"/>
<gene>
    <name evidence="2" type="ORF">GU90_16930</name>
</gene>
<evidence type="ECO:0000256" key="1">
    <source>
        <dbReference type="SAM" id="MobiDB-lite"/>
    </source>
</evidence>
<dbReference type="eggNOG" id="ENOG5032Z6K">
    <property type="taxonomic scope" value="Bacteria"/>
</dbReference>
<evidence type="ECO:0000313" key="3">
    <source>
        <dbReference type="Proteomes" id="UP000031419"/>
    </source>
</evidence>
<dbReference type="STRING" id="28042.GU90_16930"/>
<protein>
    <submittedName>
        <fullName evidence="2">Uncharacterized protein</fullName>
    </submittedName>
</protein>
<evidence type="ECO:0000313" key="2">
    <source>
        <dbReference type="EMBL" id="KEI43427.1"/>
    </source>
</evidence>
<name>A0A073AWG0_9PSEU</name>
<dbReference type="InterPro" id="IPR018561">
    <property type="entry name" value="AosR"/>
</dbReference>
<organism evidence="2 3">
    <name type="scientific">Saccharopolyspora rectivirgula</name>
    <dbReference type="NCBI Taxonomy" id="28042"/>
    <lineage>
        <taxon>Bacteria</taxon>
        <taxon>Bacillati</taxon>
        <taxon>Actinomycetota</taxon>
        <taxon>Actinomycetes</taxon>
        <taxon>Pseudonocardiales</taxon>
        <taxon>Pseudonocardiaceae</taxon>
        <taxon>Saccharopolyspora</taxon>
    </lineage>
</organism>
<dbReference type="EMBL" id="JNVU01000039">
    <property type="protein sequence ID" value="KEI43427.1"/>
    <property type="molecule type" value="Genomic_DNA"/>
</dbReference>
<dbReference type="Proteomes" id="UP000031419">
    <property type="component" value="Unassembled WGS sequence"/>
</dbReference>
<keyword evidence="3" id="KW-1185">Reference proteome</keyword>
<proteinExistence type="predicted"/>
<feature type="region of interest" description="Disordered" evidence="1">
    <location>
        <begin position="41"/>
        <end position="61"/>
    </location>
</feature>
<sequence>MEGWTRRNGHLLADFSPQEAAVLRGLVGQVKDMLGARAEEAPQDELAELTGIRTGPTTPPEDRVLARLLPDFVSGEEAEQGDAAGALRSLHEPQLLEAKIGVARTVLETCPPLGGRVKLTGEQADSWLAALNDVRLALGTALDVEEDMPEELPEGDPRQEHLGVYHWLTYVQDSLVQALMS</sequence>
<dbReference type="AlphaFoldDB" id="A0A073AWG0"/>
<accession>A0A073AWG0</accession>
<dbReference type="RefSeq" id="WP_029721843.1">
    <property type="nucleotide sequence ID" value="NZ_JAJUIW010000024.1"/>
</dbReference>